<dbReference type="AlphaFoldDB" id="A0A4V2NHL2"/>
<protein>
    <submittedName>
        <fullName evidence="1">Uncharacterized protein</fullName>
    </submittedName>
</protein>
<proteinExistence type="predicted"/>
<evidence type="ECO:0000313" key="2">
    <source>
        <dbReference type="Proteomes" id="UP000294200"/>
    </source>
</evidence>
<organism evidence="1 2">
    <name type="scientific">Paraburkholderia steynii</name>
    <dbReference type="NCBI Taxonomy" id="1245441"/>
    <lineage>
        <taxon>Bacteria</taxon>
        <taxon>Pseudomonadati</taxon>
        <taxon>Pseudomonadota</taxon>
        <taxon>Betaproteobacteria</taxon>
        <taxon>Burkholderiales</taxon>
        <taxon>Burkholderiaceae</taxon>
        <taxon>Paraburkholderia</taxon>
    </lineage>
</organism>
<dbReference type="EMBL" id="MWML01000014">
    <property type="protein sequence ID" value="TCG09268.1"/>
    <property type="molecule type" value="Genomic_DNA"/>
</dbReference>
<evidence type="ECO:0000313" key="1">
    <source>
        <dbReference type="EMBL" id="TCG09268.1"/>
    </source>
</evidence>
<name>A0A4V2NHL2_9BURK</name>
<reference evidence="1 2" key="1">
    <citation type="submission" date="2017-02" db="EMBL/GenBank/DDBJ databases">
        <title>Paraburkholderia sophoroidis sp. nov. and Paraburkholderia steynii sp. nov. rhizobial symbionts of the fynbos legume Hypocalyptus sophoroides.</title>
        <authorList>
            <person name="Steenkamp E.T."/>
            <person name="Beukes C.W."/>
            <person name="Van Zyl E."/>
            <person name="Avontuur J."/>
            <person name="Chan W.Y."/>
            <person name="Hassen A."/>
            <person name="Palmer M."/>
            <person name="Mthombeni L."/>
            <person name="Phalane F."/>
            <person name="Sereme K."/>
            <person name="Venter S.N."/>
        </authorList>
    </citation>
    <scope>NUCLEOTIDE SEQUENCE [LARGE SCALE GENOMIC DNA]</scope>
    <source>
        <strain evidence="1 2">HC1.1ba</strain>
    </source>
</reference>
<accession>A0A4V2NHL2</accession>
<dbReference type="Proteomes" id="UP000294200">
    <property type="component" value="Unassembled WGS sequence"/>
</dbReference>
<keyword evidence="2" id="KW-1185">Reference proteome</keyword>
<comment type="caution">
    <text evidence="1">The sequence shown here is derived from an EMBL/GenBank/DDBJ whole genome shotgun (WGS) entry which is preliminary data.</text>
</comment>
<gene>
    <name evidence="1" type="ORF">BZM27_06395</name>
</gene>
<sequence>MKLTCRACGWHRVYRPHSDVLLILGACEACGSEDLDIRPARPFDSPGTLARWLLDRLGGRSRTRF</sequence>